<dbReference type="InterPro" id="IPR040184">
    <property type="entry name" value="Mcm10"/>
</dbReference>
<feature type="region of interest" description="Disordered" evidence="2">
    <location>
        <begin position="30"/>
        <end position="164"/>
    </location>
</feature>
<dbReference type="InterPro" id="IPR012340">
    <property type="entry name" value="NA-bd_OB-fold"/>
</dbReference>
<dbReference type="GO" id="GO:0003688">
    <property type="term" value="F:DNA replication origin binding"/>
    <property type="evidence" value="ECO:0007669"/>
    <property type="project" value="TreeGrafter"/>
</dbReference>
<evidence type="ECO:0000256" key="2">
    <source>
        <dbReference type="SAM" id="MobiDB-lite"/>
    </source>
</evidence>
<dbReference type="PANTHER" id="PTHR13454:SF11">
    <property type="entry name" value="PROTEIN MCM10 HOMOLOG"/>
    <property type="match status" value="1"/>
</dbReference>
<dbReference type="PANTHER" id="PTHR13454">
    <property type="entry name" value="PROTEIN MCM10 HOMOLOG"/>
    <property type="match status" value="1"/>
</dbReference>
<feature type="region of interest" description="Disordered" evidence="2">
    <location>
        <begin position="740"/>
        <end position="759"/>
    </location>
</feature>
<evidence type="ECO:0000256" key="1">
    <source>
        <dbReference type="ARBA" id="ARBA00009679"/>
    </source>
</evidence>
<feature type="compositionally biased region" description="Basic and acidic residues" evidence="2">
    <location>
        <begin position="70"/>
        <end position="80"/>
    </location>
</feature>
<dbReference type="GO" id="GO:0003697">
    <property type="term" value="F:single-stranded DNA binding"/>
    <property type="evidence" value="ECO:0007669"/>
    <property type="project" value="InterPro"/>
</dbReference>
<dbReference type="EMBL" id="ML143433">
    <property type="protein sequence ID" value="TBU27329.1"/>
    <property type="molecule type" value="Genomic_DNA"/>
</dbReference>
<dbReference type="Proteomes" id="UP000292957">
    <property type="component" value="Unassembled WGS sequence"/>
</dbReference>
<dbReference type="Gene3D" id="2.40.50.140">
    <property type="entry name" value="Nucleic acid-binding proteins"/>
    <property type="match status" value="1"/>
</dbReference>
<dbReference type="OrthoDB" id="202825at2759"/>
<feature type="domain" description="Zinc finger Mcm10/DnaG-type" evidence="3">
    <location>
        <begin position="435"/>
        <end position="480"/>
    </location>
</feature>
<protein>
    <recommendedName>
        <fullName evidence="3">Zinc finger Mcm10/DnaG-type domain-containing protein</fullName>
    </recommendedName>
</protein>
<feature type="compositionally biased region" description="Basic and acidic residues" evidence="2">
    <location>
        <begin position="613"/>
        <end position="632"/>
    </location>
</feature>
<evidence type="ECO:0000259" key="3">
    <source>
        <dbReference type="Pfam" id="PF09329"/>
    </source>
</evidence>
<feature type="region of interest" description="Disordered" evidence="2">
    <location>
        <begin position="677"/>
        <end position="735"/>
    </location>
</feature>
<gene>
    <name evidence="4" type="ORF">BD311DRAFT_866139</name>
</gene>
<accession>A0A4Q9MIS0</accession>
<dbReference type="Pfam" id="PF09329">
    <property type="entry name" value="zf-primase"/>
    <property type="match status" value="1"/>
</dbReference>
<dbReference type="GO" id="GO:0006270">
    <property type="term" value="P:DNA replication initiation"/>
    <property type="evidence" value="ECO:0007669"/>
    <property type="project" value="InterPro"/>
</dbReference>
<organism evidence="4">
    <name type="scientific">Dichomitus squalens</name>
    <dbReference type="NCBI Taxonomy" id="114155"/>
    <lineage>
        <taxon>Eukaryota</taxon>
        <taxon>Fungi</taxon>
        <taxon>Dikarya</taxon>
        <taxon>Basidiomycota</taxon>
        <taxon>Agaricomycotina</taxon>
        <taxon>Agaricomycetes</taxon>
        <taxon>Polyporales</taxon>
        <taxon>Polyporaceae</taxon>
        <taxon>Dichomitus</taxon>
    </lineage>
</organism>
<evidence type="ECO:0000313" key="4">
    <source>
        <dbReference type="EMBL" id="TBU27329.1"/>
    </source>
</evidence>
<proteinExistence type="inferred from homology"/>
<dbReference type="AlphaFoldDB" id="A0A4Q9MIS0"/>
<name>A0A4Q9MIS0_9APHY</name>
<feature type="region of interest" description="Disordered" evidence="2">
    <location>
        <begin position="574"/>
        <end position="633"/>
    </location>
</feature>
<sequence length="759" mass="82053">MDSATSRKTAEELKQAEIRKQIALLQAQLSNDSTSETALAHQLPSSPKRKRPSTSVLVPETPSKKKKVTRHESERQRLEKATPVAIPSSGRAAPGSLPKAGPSFPLPRDRTSAAPTPSSSVLQRLAKAHKQKNASSEQEVVATRSAAFSARPPPPAPGDHPTRREEDMTVIEDLPLGPAEHKPPFDDPRFERLEPNSGIRLSSRVLPHEDFQDHLRGRYYLSPSKLYSVVRLLPNKQGYDVPVSGDWVTIAVVAERGKMKYTQAPVGVTHDDKLKQDGDQVKMDELPSLDTPSAQAGSSRPPPYQKRQKRPEEGGKQGGKKYVNMRLIDFGCRSRGSSADGGTAKIRGDAFLSLLLFESDTCDIVTKEDGTKEKVYRGGSKGAFERISKLREGAVIALLNPKILKPFQRSSDKPHPTENILALTPESDASIAVIGYAQDLGMCKAMKRDGTRCTSWCDKRVSDVCDYHVQNAIERRRAARPEFAVGTSGMGSCAKSSKKVAYDPAKQWGLKPESHTPGATYVVSGHIVSGSDSGSMYIGENMGRDAQAKAVRKVAAADTDKALEKLLARDKEGTRALSAAREFSKRRAEGLEQASKGKAKAGTRAQGSGKTAAKNESERNTAKTDEDGDRRKSAYSAGLIRQLGFDPTAKDGRGARHVGAQSKLEALAALTANRKIELGPHPGKRQSCVRQPEAPPSETMDPPPPAADDGALDNAEDVGTPLAFPDSDDELEGEERKAFGRAIGSSGGRMIDLDESDDE</sequence>
<feature type="compositionally biased region" description="Polar residues" evidence="2">
    <location>
        <begin position="113"/>
        <end position="122"/>
    </location>
</feature>
<reference evidence="4" key="1">
    <citation type="submission" date="2019-01" db="EMBL/GenBank/DDBJ databases">
        <title>Draft genome sequences of three monokaryotic isolates of the white-rot basidiomycete fungus Dichomitus squalens.</title>
        <authorList>
            <consortium name="DOE Joint Genome Institute"/>
            <person name="Lopez S.C."/>
            <person name="Andreopoulos B."/>
            <person name="Pangilinan J."/>
            <person name="Lipzen A."/>
            <person name="Riley R."/>
            <person name="Ahrendt S."/>
            <person name="Ng V."/>
            <person name="Barry K."/>
            <person name="Daum C."/>
            <person name="Grigoriev I.V."/>
            <person name="Hilden K.S."/>
            <person name="Makela M.R."/>
            <person name="de Vries R.P."/>
        </authorList>
    </citation>
    <scope>NUCLEOTIDE SEQUENCE [LARGE SCALE GENOMIC DNA]</scope>
    <source>
        <strain evidence="4">OM18370.1</strain>
    </source>
</reference>
<feature type="region of interest" description="Disordered" evidence="2">
    <location>
        <begin position="283"/>
        <end position="320"/>
    </location>
</feature>
<dbReference type="InterPro" id="IPR015408">
    <property type="entry name" value="Znf_Mcm10/DnaG"/>
</dbReference>
<dbReference type="GO" id="GO:0043596">
    <property type="term" value="C:nuclear replication fork"/>
    <property type="evidence" value="ECO:0007669"/>
    <property type="project" value="TreeGrafter"/>
</dbReference>
<comment type="similarity">
    <text evidence="1">Belongs to the MCM10 family.</text>
</comment>